<gene>
    <name evidence="2" type="ORF">Hypma_010338</name>
</gene>
<evidence type="ECO:0000313" key="2">
    <source>
        <dbReference type="EMBL" id="RDB22856.1"/>
    </source>
</evidence>
<feature type="transmembrane region" description="Helical" evidence="1">
    <location>
        <begin position="136"/>
        <end position="157"/>
    </location>
</feature>
<keyword evidence="1" id="KW-0472">Membrane</keyword>
<proteinExistence type="predicted"/>
<comment type="caution">
    <text evidence="2">The sequence shown here is derived from an EMBL/GenBank/DDBJ whole genome shotgun (WGS) entry which is preliminary data.</text>
</comment>
<name>A0A369JVX8_HYPMA</name>
<feature type="transmembrane region" description="Helical" evidence="1">
    <location>
        <begin position="302"/>
        <end position="324"/>
    </location>
</feature>
<keyword evidence="1" id="KW-0812">Transmembrane</keyword>
<protein>
    <submittedName>
        <fullName evidence="2">Uncharacterized protein</fullName>
    </submittedName>
</protein>
<feature type="transmembrane region" description="Helical" evidence="1">
    <location>
        <begin position="217"/>
        <end position="235"/>
    </location>
</feature>
<keyword evidence="3" id="KW-1185">Reference proteome</keyword>
<sequence length="358" mass="40070">MDANSRSNTLVMSDMNFEDKGLPDGWTLCVHPQRALLDANDALTWYYTDDLISGSRSLAPFSKDECENSSRVLADLTSSCNTNSIAKTVFAAWLPREVCSFWASIYYGQYTQNGFKRLRESRTLPPNVNSRPPLRLALPVLDLIINLCFFGIPHTYYAHVKRISRAISIRKAELENHVERLVQEYSHFLLLSTVLLSATVGLLAVPELAEPARVASILSAFTSLGSIFVGVLSIWRHQTHTRTADSFKYMHNAQHSYLRFHEHAMLLSLPPVLLIWAIVAFTILIIAYTLQGLKEADAMHRASAWTVLAVFLILLIVVIAALYVHALHHLEISAEILAVEIPIDSTASYSLFDPEACT</sequence>
<reference evidence="2" key="1">
    <citation type="submission" date="2018-04" db="EMBL/GenBank/DDBJ databases">
        <title>Whole genome sequencing of Hypsizygus marmoreus.</title>
        <authorList>
            <person name="Choi I.-G."/>
            <person name="Min B."/>
            <person name="Kim J.-G."/>
            <person name="Kim S."/>
            <person name="Oh Y.-L."/>
            <person name="Kong W.-S."/>
            <person name="Park H."/>
            <person name="Jeong J."/>
            <person name="Song E.-S."/>
        </authorList>
    </citation>
    <scope>NUCLEOTIDE SEQUENCE [LARGE SCALE GENOMIC DNA]</scope>
    <source>
        <strain evidence="2">51987-8</strain>
    </source>
</reference>
<dbReference type="Proteomes" id="UP000076154">
    <property type="component" value="Unassembled WGS sequence"/>
</dbReference>
<evidence type="ECO:0000313" key="3">
    <source>
        <dbReference type="Proteomes" id="UP000076154"/>
    </source>
</evidence>
<evidence type="ECO:0000256" key="1">
    <source>
        <dbReference type="SAM" id="Phobius"/>
    </source>
</evidence>
<dbReference type="InParanoid" id="A0A369JVX8"/>
<keyword evidence="1" id="KW-1133">Transmembrane helix</keyword>
<feature type="transmembrane region" description="Helical" evidence="1">
    <location>
        <begin position="188"/>
        <end position="205"/>
    </location>
</feature>
<accession>A0A369JVX8</accession>
<dbReference type="AlphaFoldDB" id="A0A369JVX8"/>
<organism evidence="2 3">
    <name type="scientific">Hypsizygus marmoreus</name>
    <name type="common">White beech mushroom</name>
    <name type="synonym">Agaricus marmoreus</name>
    <dbReference type="NCBI Taxonomy" id="39966"/>
    <lineage>
        <taxon>Eukaryota</taxon>
        <taxon>Fungi</taxon>
        <taxon>Dikarya</taxon>
        <taxon>Basidiomycota</taxon>
        <taxon>Agaricomycotina</taxon>
        <taxon>Agaricomycetes</taxon>
        <taxon>Agaricomycetidae</taxon>
        <taxon>Agaricales</taxon>
        <taxon>Tricholomatineae</taxon>
        <taxon>Lyophyllaceae</taxon>
        <taxon>Hypsizygus</taxon>
    </lineage>
</organism>
<dbReference type="OrthoDB" id="3208379at2759"/>
<feature type="transmembrane region" description="Helical" evidence="1">
    <location>
        <begin position="264"/>
        <end position="290"/>
    </location>
</feature>
<dbReference type="EMBL" id="LUEZ02000049">
    <property type="protein sequence ID" value="RDB22856.1"/>
    <property type="molecule type" value="Genomic_DNA"/>
</dbReference>